<gene>
    <name evidence="2" type="primary">tsaB</name>
    <name evidence="2" type="ORF">IAC18_08710</name>
</gene>
<sequence length="235" mass="24826">MLILGIESSAKAASAALVRDGELVGQYFQCSGLTHSATLLPMAEQLLASTGTDKSELDAVAVARGPGSFTGVRIGVAAVKGLCWALEKPAIGVSTLEAMAWNGANLPEGSLVCCCMDARRSQVYNALFAIKDGRPERLVPDRAVSLAELADDLAARDETPFLTGDGARLVSEYLGDRALPHTLARGILLQQSAWGVCMAAEGKSAESAGALLPVYLRLSQAERERQARMQSEQHN</sequence>
<dbReference type="PANTHER" id="PTHR11735:SF11">
    <property type="entry name" value="TRNA THREONYLCARBAMOYLADENOSINE BIOSYNTHESIS PROTEIN TSAB"/>
    <property type="match status" value="1"/>
</dbReference>
<organism evidence="2 3">
    <name type="scientific">Candidatus Scatomorpha merdipullorum</name>
    <dbReference type="NCBI Taxonomy" id="2840927"/>
    <lineage>
        <taxon>Bacteria</taxon>
        <taxon>Bacillati</taxon>
        <taxon>Bacillota</taxon>
        <taxon>Clostridia</taxon>
        <taxon>Eubacteriales</taxon>
        <taxon>Candidatus Scatomorpha</taxon>
    </lineage>
</organism>
<evidence type="ECO:0000313" key="2">
    <source>
        <dbReference type="EMBL" id="HIS67634.1"/>
    </source>
</evidence>
<protein>
    <submittedName>
        <fullName evidence="2">tRNA (Adenosine(37)-N6)-threonylcarbamoyltransferase complex dimerization subunit type 1 TsaB</fullName>
    </submittedName>
</protein>
<dbReference type="SUPFAM" id="SSF53067">
    <property type="entry name" value="Actin-like ATPase domain"/>
    <property type="match status" value="2"/>
</dbReference>
<dbReference type="Pfam" id="PF00814">
    <property type="entry name" value="TsaD"/>
    <property type="match status" value="1"/>
</dbReference>
<dbReference type="GO" id="GO:0002949">
    <property type="term" value="P:tRNA threonylcarbamoyladenosine modification"/>
    <property type="evidence" value="ECO:0007669"/>
    <property type="project" value="InterPro"/>
</dbReference>
<dbReference type="GO" id="GO:0005829">
    <property type="term" value="C:cytosol"/>
    <property type="evidence" value="ECO:0007669"/>
    <property type="project" value="TreeGrafter"/>
</dbReference>
<name>A0A9D1FEV1_9FIRM</name>
<evidence type="ECO:0000259" key="1">
    <source>
        <dbReference type="Pfam" id="PF00814"/>
    </source>
</evidence>
<dbReference type="AlphaFoldDB" id="A0A9D1FEV1"/>
<dbReference type="Proteomes" id="UP000824001">
    <property type="component" value="Unassembled WGS sequence"/>
</dbReference>
<dbReference type="EMBL" id="DVJK01000247">
    <property type="protein sequence ID" value="HIS67634.1"/>
    <property type="molecule type" value="Genomic_DNA"/>
</dbReference>
<evidence type="ECO:0000313" key="3">
    <source>
        <dbReference type="Proteomes" id="UP000824001"/>
    </source>
</evidence>
<dbReference type="InterPro" id="IPR000905">
    <property type="entry name" value="Gcp-like_dom"/>
</dbReference>
<reference evidence="2" key="1">
    <citation type="submission" date="2020-10" db="EMBL/GenBank/DDBJ databases">
        <authorList>
            <person name="Gilroy R."/>
        </authorList>
    </citation>
    <scope>NUCLEOTIDE SEQUENCE</scope>
    <source>
        <strain evidence="2">ChiHjej10B9-9673</strain>
    </source>
</reference>
<reference evidence="2" key="2">
    <citation type="journal article" date="2021" name="PeerJ">
        <title>Extensive microbial diversity within the chicken gut microbiome revealed by metagenomics and culture.</title>
        <authorList>
            <person name="Gilroy R."/>
            <person name="Ravi A."/>
            <person name="Getino M."/>
            <person name="Pursley I."/>
            <person name="Horton D.L."/>
            <person name="Alikhan N.F."/>
            <person name="Baker D."/>
            <person name="Gharbi K."/>
            <person name="Hall N."/>
            <person name="Watson M."/>
            <person name="Adriaenssens E.M."/>
            <person name="Foster-Nyarko E."/>
            <person name="Jarju S."/>
            <person name="Secka A."/>
            <person name="Antonio M."/>
            <person name="Oren A."/>
            <person name="Chaudhuri R.R."/>
            <person name="La Ragione R."/>
            <person name="Hildebrand F."/>
            <person name="Pallen M.J."/>
        </authorList>
    </citation>
    <scope>NUCLEOTIDE SEQUENCE</scope>
    <source>
        <strain evidence="2">ChiHjej10B9-9673</strain>
    </source>
</reference>
<accession>A0A9D1FEV1</accession>
<feature type="domain" description="Gcp-like" evidence="1">
    <location>
        <begin position="34"/>
        <end position="150"/>
    </location>
</feature>
<comment type="caution">
    <text evidence="2">The sequence shown here is derived from an EMBL/GenBank/DDBJ whole genome shotgun (WGS) entry which is preliminary data.</text>
</comment>
<proteinExistence type="predicted"/>
<dbReference type="InterPro" id="IPR022496">
    <property type="entry name" value="T6A_TsaB"/>
</dbReference>
<dbReference type="NCBIfam" id="TIGR03725">
    <property type="entry name" value="T6A_YeaZ"/>
    <property type="match status" value="1"/>
</dbReference>
<dbReference type="Gene3D" id="3.30.420.40">
    <property type="match status" value="2"/>
</dbReference>
<dbReference type="PANTHER" id="PTHR11735">
    <property type="entry name" value="TRNA N6-ADENOSINE THREONYLCARBAMOYLTRANSFERASE"/>
    <property type="match status" value="1"/>
</dbReference>
<dbReference type="CDD" id="cd24032">
    <property type="entry name" value="ASKHA_NBD_TsaB"/>
    <property type="match status" value="1"/>
</dbReference>
<dbReference type="InterPro" id="IPR043129">
    <property type="entry name" value="ATPase_NBD"/>
</dbReference>